<dbReference type="AlphaFoldDB" id="A0A6M1SYU6"/>
<proteinExistence type="predicted"/>
<dbReference type="EMBL" id="JAALFG010000002">
    <property type="protein sequence ID" value="NGP17851.1"/>
    <property type="molecule type" value="Genomic_DNA"/>
</dbReference>
<dbReference type="RefSeq" id="WP_164534099.1">
    <property type="nucleotide sequence ID" value="NZ_JAALFG010000002.1"/>
</dbReference>
<dbReference type="Proteomes" id="UP000474802">
    <property type="component" value="Unassembled WGS sequence"/>
</dbReference>
<evidence type="ECO:0000313" key="1">
    <source>
        <dbReference type="EMBL" id="NGP17851.1"/>
    </source>
</evidence>
<reference evidence="1 2" key="1">
    <citation type="submission" date="2020-02" db="EMBL/GenBank/DDBJ databases">
        <authorList>
            <person name="Khan S.A."/>
            <person name="Jeon C.O."/>
            <person name="Chun B.H."/>
        </authorList>
    </citation>
    <scope>NUCLEOTIDE SEQUENCE [LARGE SCALE GENOMIC DNA]</scope>
    <source>
        <strain evidence="1 2">H239</strain>
    </source>
</reference>
<keyword evidence="2" id="KW-1185">Reference proteome</keyword>
<protein>
    <submittedName>
        <fullName evidence="1">Uncharacterized protein</fullName>
    </submittedName>
</protein>
<evidence type="ECO:0000313" key="2">
    <source>
        <dbReference type="Proteomes" id="UP000474802"/>
    </source>
</evidence>
<name>A0A6M1SYU6_9HYPH</name>
<sequence length="145" mass="16314">MIRDEYRTDFPMVMDSAVVSVRGEFNPETSALWNGWVSANVALHNGADFDFAFWRLLVGGQLEVTSFDHQTELGGPPIDVIAELSAALTGRICRRAELDVATGDLKLVFDDGVELQGLRLRRLYEDWEARSVGGMSYWSNMIREK</sequence>
<reference evidence="1 2" key="2">
    <citation type="submission" date="2020-03" db="EMBL/GenBank/DDBJ databases">
        <title>Devosia chinhatensis sp. nov., isolated from a hexachlorocyclohexane (HCH) dump site in India.</title>
        <authorList>
            <person name="Kumar M."/>
            <person name="Lal R."/>
        </authorList>
    </citation>
    <scope>NUCLEOTIDE SEQUENCE [LARGE SCALE GENOMIC DNA]</scope>
    <source>
        <strain evidence="1 2">H239</strain>
    </source>
</reference>
<organism evidence="1 2">
    <name type="scientific">Devosia aurantiaca</name>
    <dbReference type="NCBI Taxonomy" id="2714858"/>
    <lineage>
        <taxon>Bacteria</taxon>
        <taxon>Pseudomonadati</taxon>
        <taxon>Pseudomonadota</taxon>
        <taxon>Alphaproteobacteria</taxon>
        <taxon>Hyphomicrobiales</taxon>
        <taxon>Devosiaceae</taxon>
        <taxon>Devosia</taxon>
    </lineage>
</organism>
<gene>
    <name evidence="1" type="ORF">G5575_09455</name>
</gene>
<comment type="caution">
    <text evidence="1">The sequence shown here is derived from an EMBL/GenBank/DDBJ whole genome shotgun (WGS) entry which is preliminary data.</text>
</comment>
<accession>A0A6M1SYU6</accession>